<protein>
    <submittedName>
        <fullName evidence="3">VacJ family lipoprotein</fullName>
    </submittedName>
</protein>
<comment type="similarity">
    <text evidence="1">Belongs to the MlaA family.</text>
</comment>
<proteinExistence type="inferred from homology"/>
<dbReference type="PROSITE" id="PS51257">
    <property type="entry name" value="PROKAR_LIPOPROTEIN"/>
    <property type="match status" value="1"/>
</dbReference>
<evidence type="ECO:0000256" key="2">
    <source>
        <dbReference type="ARBA" id="ARBA00022729"/>
    </source>
</evidence>
<accession>K2IY20</accession>
<keyword evidence="3" id="KW-0449">Lipoprotein</keyword>
<dbReference type="OrthoDB" id="9785326at2"/>
<evidence type="ECO:0000313" key="4">
    <source>
        <dbReference type="Proteomes" id="UP000006755"/>
    </source>
</evidence>
<evidence type="ECO:0000313" key="3">
    <source>
        <dbReference type="EMBL" id="EKE75381.1"/>
    </source>
</evidence>
<dbReference type="GO" id="GO:0120010">
    <property type="term" value="P:intermembrane phospholipid transfer"/>
    <property type="evidence" value="ECO:0007669"/>
    <property type="project" value="TreeGrafter"/>
</dbReference>
<name>K2IY20_9GAMM</name>
<dbReference type="Pfam" id="PF04333">
    <property type="entry name" value="MlaA"/>
    <property type="match status" value="1"/>
</dbReference>
<dbReference type="EMBL" id="AMRI01000008">
    <property type="protein sequence ID" value="EKE75381.1"/>
    <property type="molecule type" value="Genomic_DNA"/>
</dbReference>
<dbReference type="eggNOG" id="COG2853">
    <property type="taxonomic scope" value="Bacteria"/>
</dbReference>
<dbReference type="Proteomes" id="UP000006755">
    <property type="component" value="Unassembled WGS sequence"/>
</dbReference>
<dbReference type="STRING" id="745411.B3C1_06884"/>
<dbReference type="PANTHER" id="PTHR30035">
    <property type="entry name" value="LIPOPROTEIN VACJ-RELATED"/>
    <property type="match status" value="1"/>
</dbReference>
<evidence type="ECO:0000256" key="1">
    <source>
        <dbReference type="ARBA" id="ARBA00010634"/>
    </source>
</evidence>
<dbReference type="GO" id="GO:0016020">
    <property type="term" value="C:membrane"/>
    <property type="evidence" value="ECO:0007669"/>
    <property type="project" value="InterPro"/>
</dbReference>
<dbReference type="InterPro" id="IPR007428">
    <property type="entry name" value="MlaA"/>
</dbReference>
<dbReference type="PATRIC" id="fig|745411.4.peg.1357"/>
<reference evidence="3 4" key="1">
    <citation type="journal article" date="2012" name="J. Bacteriol.">
        <title>Genome Sequence of Gallaecimonas xiamenensis Type Strain 3-C-1.</title>
        <authorList>
            <person name="Lai Q."/>
            <person name="Wang L."/>
            <person name="Wang W."/>
            <person name="Shao Z."/>
        </authorList>
    </citation>
    <scope>NUCLEOTIDE SEQUENCE [LARGE SCALE GENOMIC DNA]</scope>
    <source>
        <strain evidence="3 4">3-C-1</strain>
    </source>
</reference>
<sequence>MRWLSLVSLALLAGCAGKPQVLPDAEPPVLAPTYERDPIEGFNRAMWDFNWDVLDPNLARPVTVAYTENVPSPVQTGLLNFAENLGEPGNVVNQLLRLEFAQSGKSLGRFLLNSTFGLLGFIDVATIAGIDRKETNFSDVMGYYGVADGPYVVLPVLGPTTVRKEVGDVVDWLYPPLALLNLTERGIRWGILGIDTRAKLIPQEGLINQSVDPYAFIREAYLQKAYYDAYGQPMPQPPEDDIDIDAYLDDIEE</sequence>
<organism evidence="3 4">
    <name type="scientific">Gallaecimonas xiamenensis 3-C-1</name>
    <dbReference type="NCBI Taxonomy" id="745411"/>
    <lineage>
        <taxon>Bacteria</taxon>
        <taxon>Pseudomonadati</taxon>
        <taxon>Pseudomonadota</taxon>
        <taxon>Gammaproteobacteria</taxon>
        <taxon>Enterobacterales</taxon>
        <taxon>Gallaecimonadaceae</taxon>
        <taxon>Gallaecimonas</taxon>
    </lineage>
</organism>
<dbReference type="RefSeq" id="WP_008483804.1">
    <property type="nucleotide sequence ID" value="NZ_AMRI01000008.1"/>
</dbReference>
<keyword evidence="4" id="KW-1185">Reference proteome</keyword>
<dbReference type="PRINTS" id="PR01805">
    <property type="entry name" value="VACJLIPOPROT"/>
</dbReference>
<gene>
    <name evidence="3" type="ORF">B3C1_06884</name>
</gene>
<dbReference type="PANTHER" id="PTHR30035:SF3">
    <property type="entry name" value="INTERMEMBRANE PHOSPHOLIPID TRANSPORT SYSTEM LIPOPROTEIN MLAA"/>
    <property type="match status" value="1"/>
</dbReference>
<keyword evidence="2" id="KW-0732">Signal</keyword>
<comment type="caution">
    <text evidence="3">The sequence shown here is derived from an EMBL/GenBank/DDBJ whole genome shotgun (WGS) entry which is preliminary data.</text>
</comment>
<dbReference type="AlphaFoldDB" id="K2IY20"/>